<dbReference type="AlphaFoldDB" id="A0A448TS78"/>
<feature type="compositionally biased region" description="Low complexity" evidence="8">
    <location>
        <begin position="608"/>
        <end position="625"/>
    </location>
</feature>
<keyword evidence="2" id="KW-0133">Cell shape</keyword>
<evidence type="ECO:0000256" key="7">
    <source>
        <dbReference type="ARBA" id="ARBA00023288"/>
    </source>
</evidence>
<evidence type="ECO:0000256" key="9">
    <source>
        <dbReference type="SAM" id="SignalP"/>
    </source>
</evidence>
<dbReference type="Gene3D" id="3.40.50.2300">
    <property type="match status" value="2"/>
</dbReference>
<keyword evidence="3" id="KW-0573">Peptidoglycan synthesis</keyword>
<keyword evidence="1 9" id="KW-0732">Signal</keyword>
<proteinExistence type="predicted"/>
<evidence type="ECO:0000256" key="6">
    <source>
        <dbReference type="ARBA" id="ARBA00023237"/>
    </source>
</evidence>
<feature type="chain" id="PRO_5019520057" evidence="9">
    <location>
        <begin position="22"/>
        <end position="659"/>
    </location>
</feature>
<keyword evidence="4" id="KW-0472">Membrane</keyword>
<dbReference type="CDD" id="cd06339">
    <property type="entry name" value="PBP1_YraM_LppC_lipoprotein-like"/>
    <property type="match status" value="1"/>
</dbReference>
<organism evidence="10 11">
    <name type="scientific">Actinobacillus delphinicola</name>
    <dbReference type="NCBI Taxonomy" id="51161"/>
    <lineage>
        <taxon>Bacteria</taxon>
        <taxon>Pseudomonadati</taxon>
        <taxon>Pseudomonadota</taxon>
        <taxon>Gammaproteobacteria</taxon>
        <taxon>Pasteurellales</taxon>
        <taxon>Pasteurellaceae</taxon>
        <taxon>Actinobacillus</taxon>
    </lineage>
</organism>
<dbReference type="Pfam" id="PF04348">
    <property type="entry name" value="LppC"/>
    <property type="match status" value="1"/>
</dbReference>
<protein>
    <submittedName>
        <fullName evidence="10">LppC family lipoprotein</fullName>
    </submittedName>
</protein>
<evidence type="ECO:0000256" key="4">
    <source>
        <dbReference type="ARBA" id="ARBA00023136"/>
    </source>
</evidence>
<dbReference type="GO" id="GO:0008360">
    <property type="term" value="P:regulation of cell shape"/>
    <property type="evidence" value="ECO:0007669"/>
    <property type="project" value="UniProtKB-KW"/>
</dbReference>
<dbReference type="InterPro" id="IPR011990">
    <property type="entry name" value="TPR-like_helical_dom_sf"/>
</dbReference>
<keyword evidence="5" id="KW-0564">Palmitate</keyword>
<dbReference type="PANTHER" id="PTHR38038:SF1">
    <property type="entry name" value="PENICILLIN-BINDING PROTEIN ACTIVATOR LPOA"/>
    <property type="match status" value="1"/>
</dbReference>
<dbReference type="GO" id="GO:0009252">
    <property type="term" value="P:peptidoglycan biosynthetic process"/>
    <property type="evidence" value="ECO:0007669"/>
    <property type="project" value="UniProtKB-KW"/>
</dbReference>
<evidence type="ECO:0000313" key="10">
    <source>
        <dbReference type="EMBL" id="VEJ08638.1"/>
    </source>
</evidence>
<name>A0A448TS78_9PAST</name>
<dbReference type="RefSeq" id="WP_126597888.1">
    <property type="nucleotide sequence ID" value="NZ_LR134510.1"/>
</dbReference>
<dbReference type="Proteomes" id="UP000279799">
    <property type="component" value="Chromosome"/>
</dbReference>
<gene>
    <name evidence="10" type="primary">lpoA</name>
    <name evidence="10" type="ORF">NCTC12871_00040</name>
</gene>
<dbReference type="OrthoDB" id="6708821at2"/>
<reference evidence="10 11" key="1">
    <citation type="submission" date="2018-12" db="EMBL/GenBank/DDBJ databases">
        <authorList>
            <consortium name="Pathogen Informatics"/>
        </authorList>
    </citation>
    <scope>NUCLEOTIDE SEQUENCE [LARGE SCALE GENOMIC DNA]</scope>
    <source>
        <strain evidence="10 11">NCTC12871</strain>
    </source>
</reference>
<keyword evidence="11" id="KW-1185">Reference proteome</keyword>
<accession>A0A448TS78</accession>
<dbReference type="SUPFAM" id="SSF53822">
    <property type="entry name" value="Periplasmic binding protein-like I"/>
    <property type="match status" value="1"/>
</dbReference>
<dbReference type="GO" id="GO:0030234">
    <property type="term" value="F:enzyme regulator activity"/>
    <property type="evidence" value="ECO:0007669"/>
    <property type="project" value="TreeGrafter"/>
</dbReference>
<dbReference type="KEGG" id="adp:NCTC12871_00040"/>
<dbReference type="PANTHER" id="PTHR38038">
    <property type="entry name" value="PENICILLIN-BINDING PROTEIN ACTIVATOR LPOA"/>
    <property type="match status" value="1"/>
</dbReference>
<evidence type="ECO:0000256" key="3">
    <source>
        <dbReference type="ARBA" id="ARBA00022984"/>
    </source>
</evidence>
<keyword evidence="7 10" id="KW-0449">Lipoprotein</keyword>
<dbReference type="InterPro" id="IPR007443">
    <property type="entry name" value="LpoA"/>
</dbReference>
<dbReference type="InterPro" id="IPR028082">
    <property type="entry name" value="Peripla_BP_I"/>
</dbReference>
<evidence type="ECO:0000256" key="2">
    <source>
        <dbReference type="ARBA" id="ARBA00022960"/>
    </source>
</evidence>
<dbReference type="PROSITE" id="PS51257">
    <property type="entry name" value="PROKAR_LIPOPROTEIN"/>
    <property type="match status" value="1"/>
</dbReference>
<feature type="region of interest" description="Disordered" evidence="8">
    <location>
        <begin position="607"/>
        <end position="628"/>
    </location>
</feature>
<evidence type="ECO:0000313" key="11">
    <source>
        <dbReference type="Proteomes" id="UP000279799"/>
    </source>
</evidence>
<evidence type="ECO:0000256" key="5">
    <source>
        <dbReference type="ARBA" id="ARBA00023139"/>
    </source>
</evidence>
<keyword evidence="6" id="KW-0998">Cell outer membrane</keyword>
<evidence type="ECO:0000256" key="8">
    <source>
        <dbReference type="SAM" id="MobiDB-lite"/>
    </source>
</evidence>
<dbReference type="EMBL" id="LR134510">
    <property type="protein sequence ID" value="VEJ08638.1"/>
    <property type="molecule type" value="Genomic_DNA"/>
</dbReference>
<evidence type="ECO:0000256" key="1">
    <source>
        <dbReference type="ARBA" id="ARBA00022729"/>
    </source>
</evidence>
<dbReference type="Gene3D" id="1.25.40.650">
    <property type="match status" value="1"/>
</dbReference>
<sequence>MLSHRKSFKHLLAPISLSLFLAGCGNLNYLFDNSGDLLSQEATANSDYYLRHSMQTQDVTIRNDYKLLAARAMLHENKFAQAQGLLTGLQGLDSEQSLDRTLIQARLAILLNNTAKAQQLLQQVDFSSLTNNQKVRFLRITAKIQQAQNNSLAAINSLIQADAYLSSNTAHQQNNDAIWAVLRKTDPSIIQNAMGNPENPPVLQGWLALADLYNKNIHSPETLRQNLQIWRTNYGMQVTDDLLPSELKGILNYQHVNINNVALLLPLSGNVQLIGQTVEKGFDAANKGSGVPVTVFDTMKMSMSDIMDQVKAQGITTVVGPLLKQNVDQLISHPSWTSGLQVLTLNSTQDDPALSQVCYFGLAPEDEARAAADRMWQQNVRLPLILVPQNNLGQRIATAFNTRWQALGGGDTEVSYYNDADDLRPIFVKALGIIDVSKDTKDAATAPRSRQEIDPSFKPVDGVFALGNNTQLGNIKNALDNTNVAIPLFTTSRINSPNNLGTYRLSMNGTQFTDLPLFSQGNSAQFQQILQANKGDYSLMRLYAMGEDAWTIINNMNALRTITGFHVQGLTGNLSANYGCHINRDMTWYSYKNGALVVADNNPVAQPSSSVISTSTTNSDTNSTDPNATLTNNIATVTDAINDAKNQPTSADQNMLQAY</sequence>
<feature type="signal peptide" evidence="9">
    <location>
        <begin position="1"/>
        <end position="21"/>
    </location>
</feature>
<dbReference type="GO" id="GO:0031241">
    <property type="term" value="C:periplasmic side of cell outer membrane"/>
    <property type="evidence" value="ECO:0007669"/>
    <property type="project" value="TreeGrafter"/>
</dbReference>
<dbReference type="Gene3D" id="1.25.40.10">
    <property type="entry name" value="Tetratricopeptide repeat domain"/>
    <property type="match status" value="1"/>
</dbReference>